<gene>
    <name evidence="1" type="ORF">C4K03_1640</name>
</gene>
<evidence type="ECO:0000313" key="1">
    <source>
        <dbReference type="EMBL" id="AZE53811.1"/>
    </source>
</evidence>
<dbReference type="EMBL" id="CP027754">
    <property type="protein sequence ID" value="AZE53811.1"/>
    <property type="molecule type" value="Genomic_DNA"/>
</dbReference>
<accession>A0A3G7U3R9</accession>
<sequence length="35" mass="4019">MYPIWSVPSKPCRLSSGFLQGLKRFPTLYESTCKP</sequence>
<reference evidence="1 2" key="1">
    <citation type="submission" date="2018-03" db="EMBL/GenBank/DDBJ databases">
        <title>Diversity of phytobeneficial traits revealed by whole-genome analysis of worldwide-isolated phenazine-producing Pseudomonas spp.</title>
        <authorList>
            <person name="Biessy A."/>
            <person name="Novinscak A."/>
            <person name="Blom J."/>
            <person name="Leger G."/>
            <person name="Thomashow L.S."/>
            <person name="Cazorla F.M."/>
            <person name="Josic D."/>
            <person name="Filion M."/>
        </authorList>
    </citation>
    <scope>NUCLEOTIDE SEQUENCE [LARGE SCALE GENOMIC DNA]</scope>
    <source>
        <strain evidence="1 2">30B</strain>
    </source>
</reference>
<name>A0A3G7U3R9_9PSED</name>
<dbReference type="AlphaFoldDB" id="A0A3G7U3R9"/>
<protein>
    <submittedName>
        <fullName evidence="1">Uncharacterized protein</fullName>
    </submittedName>
</protein>
<evidence type="ECO:0000313" key="2">
    <source>
        <dbReference type="Proteomes" id="UP000268696"/>
    </source>
</evidence>
<dbReference type="Proteomes" id="UP000268696">
    <property type="component" value="Chromosome"/>
</dbReference>
<organism evidence="1 2">
    <name type="scientific">Pseudomonas synxantha</name>
    <dbReference type="NCBI Taxonomy" id="47883"/>
    <lineage>
        <taxon>Bacteria</taxon>
        <taxon>Pseudomonadati</taxon>
        <taxon>Pseudomonadota</taxon>
        <taxon>Gammaproteobacteria</taxon>
        <taxon>Pseudomonadales</taxon>
        <taxon>Pseudomonadaceae</taxon>
        <taxon>Pseudomonas</taxon>
    </lineage>
</organism>
<proteinExistence type="predicted"/>